<name>A0A0J9XC54_GEOCN</name>
<evidence type="ECO:0000313" key="3">
    <source>
        <dbReference type="Proteomes" id="UP000242525"/>
    </source>
</evidence>
<dbReference type="Proteomes" id="UP000242525">
    <property type="component" value="Unassembled WGS sequence"/>
</dbReference>
<organism evidence="2 3">
    <name type="scientific">Geotrichum candidum</name>
    <name type="common">Oospora lactis</name>
    <name type="synonym">Dipodascus geotrichum</name>
    <dbReference type="NCBI Taxonomy" id="1173061"/>
    <lineage>
        <taxon>Eukaryota</taxon>
        <taxon>Fungi</taxon>
        <taxon>Dikarya</taxon>
        <taxon>Ascomycota</taxon>
        <taxon>Saccharomycotina</taxon>
        <taxon>Dipodascomycetes</taxon>
        <taxon>Dipodascales</taxon>
        <taxon>Dipodascaceae</taxon>
        <taxon>Geotrichum</taxon>
    </lineage>
</organism>
<dbReference type="AlphaFoldDB" id="A0A0J9XC54"/>
<keyword evidence="3" id="KW-1185">Reference proteome</keyword>
<accession>A0A0J9XC54</accession>
<sequence length="177" mass="19140">MSLLTTITIISSPTSFLYRQPPAPLVRFFGRITEFDARRGVLTVTELPALFVEFDHAGQHGSGTGNGGSSSSGNKNAASNNNIQADTSPGRSGRSARALPTVSVQLPDTVLDLAHTTVRQRLVVCVLGHFNQSTRLITASEVVPIDNQCLFDPGYKNNFYSDTVLQKVQVVQYIAQC</sequence>
<protein>
    <submittedName>
        <fullName evidence="2">Uncharacterized protein</fullName>
    </submittedName>
</protein>
<feature type="compositionally biased region" description="Gly residues" evidence="1">
    <location>
        <begin position="61"/>
        <end position="70"/>
    </location>
</feature>
<feature type="region of interest" description="Disordered" evidence="1">
    <location>
        <begin position="61"/>
        <end position="97"/>
    </location>
</feature>
<reference evidence="2" key="1">
    <citation type="submission" date="2014-03" db="EMBL/GenBank/DDBJ databases">
        <authorList>
            <person name="Casaregola S."/>
        </authorList>
    </citation>
    <scope>NUCLEOTIDE SEQUENCE [LARGE SCALE GENOMIC DNA]</scope>
    <source>
        <strain evidence="2">CLIB 918</strain>
    </source>
</reference>
<evidence type="ECO:0000313" key="2">
    <source>
        <dbReference type="EMBL" id="CDO54778.1"/>
    </source>
</evidence>
<comment type="caution">
    <text evidence="2">The sequence shown here is derived from an EMBL/GenBank/DDBJ whole genome shotgun (WGS) entry which is preliminary data.</text>
</comment>
<evidence type="ECO:0000256" key="1">
    <source>
        <dbReference type="SAM" id="MobiDB-lite"/>
    </source>
</evidence>
<gene>
    <name evidence="2" type="ORF">BN980_GECA08s04531g</name>
</gene>
<feature type="compositionally biased region" description="Low complexity" evidence="1">
    <location>
        <begin position="71"/>
        <end position="82"/>
    </location>
</feature>
<dbReference type="EMBL" id="CCBN010000008">
    <property type="protein sequence ID" value="CDO54778.1"/>
    <property type="molecule type" value="Genomic_DNA"/>
</dbReference>
<proteinExistence type="predicted"/>